<reference evidence="1 2" key="1">
    <citation type="submission" date="2016-04" db="EMBL/GenBank/DDBJ databases">
        <title>A degradative enzymes factory behind the ericoid mycorrhizal symbiosis.</title>
        <authorList>
            <consortium name="DOE Joint Genome Institute"/>
            <person name="Martino E."/>
            <person name="Morin E."/>
            <person name="Grelet G."/>
            <person name="Kuo A."/>
            <person name="Kohler A."/>
            <person name="Daghino S."/>
            <person name="Barry K."/>
            <person name="Choi C."/>
            <person name="Cichocki N."/>
            <person name="Clum A."/>
            <person name="Copeland A."/>
            <person name="Hainaut M."/>
            <person name="Haridas S."/>
            <person name="Labutti K."/>
            <person name="Lindquist E."/>
            <person name="Lipzen A."/>
            <person name="Khouja H.-R."/>
            <person name="Murat C."/>
            <person name="Ohm R."/>
            <person name="Olson A."/>
            <person name="Spatafora J."/>
            <person name="Veneault-Fourrey C."/>
            <person name="Henrissat B."/>
            <person name="Grigoriev I."/>
            <person name="Martin F."/>
            <person name="Perotto S."/>
        </authorList>
    </citation>
    <scope>NUCLEOTIDE SEQUENCE [LARGE SCALE GENOMIC DNA]</scope>
    <source>
        <strain evidence="1 2">F</strain>
    </source>
</reference>
<evidence type="ECO:0000313" key="2">
    <source>
        <dbReference type="Proteomes" id="UP000235786"/>
    </source>
</evidence>
<dbReference type="AlphaFoldDB" id="A0A2J6RPM4"/>
<organism evidence="1 2">
    <name type="scientific">Hyaloscypha variabilis (strain UAMH 11265 / GT02V1 / F)</name>
    <name type="common">Meliniomyces variabilis</name>
    <dbReference type="NCBI Taxonomy" id="1149755"/>
    <lineage>
        <taxon>Eukaryota</taxon>
        <taxon>Fungi</taxon>
        <taxon>Dikarya</taxon>
        <taxon>Ascomycota</taxon>
        <taxon>Pezizomycotina</taxon>
        <taxon>Leotiomycetes</taxon>
        <taxon>Helotiales</taxon>
        <taxon>Hyaloscyphaceae</taxon>
        <taxon>Hyaloscypha</taxon>
        <taxon>Hyaloscypha variabilis</taxon>
    </lineage>
</organism>
<dbReference type="EMBL" id="KZ613945">
    <property type="protein sequence ID" value="PMD40462.1"/>
    <property type="molecule type" value="Genomic_DNA"/>
</dbReference>
<protein>
    <submittedName>
        <fullName evidence="1">Uncharacterized protein</fullName>
    </submittedName>
</protein>
<keyword evidence="2" id="KW-1185">Reference proteome</keyword>
<dbReference type="Proteomes" id="UP000235786">
    <property type="component" value="Unassembled WGS sequence"/>
</dbReference>
<sequence length="126" mass="14339">MAYRFEASTYLLSIILLVIQPSRRPCLSFNDKPLQIIGDALGDPRYLWSAKPKSITSPLQTKSCLLIIPWFYSWGESRHLSLVSQFMTNEMSPFDDAADIRISHCTLLDLCFGSQSQNLLLPTRVQ</sequence>
<accession>A0A2J6RPM4</accession>
<proteinExistence type="predicted"/>
<gene>
    <name evidence="1" type="ORF">L207DRAFT_338935</name>
</gene>
<name>A0A2J6RPM4_HYAVF</name>
<evidence type="ECO:0000313" key="1">
    <source>
        <dbReference type="EMBL" id="PMD40462.1"/>
    </source>
</evidence>